<dbReference type="EMBL" id="JF824737">
    <property type="protein sequence ID" value="AEJ33771.1"/>
    <property type="molecule type" value="Genomic_RNA"/>
</dbReference>
<sequence>MAYTPTYALNYARVGNWYEVSDFLDFLDAAQDAAFSVQTVRDGLRDSFNSLPRSPPFSLDTRFPSDFFYISGFKSKWNQLIIQMTTALSYKPGSKDTKSRTVDTTDTTFDNDVTQSFFQAIKAMKETIMQPPANKDLFDRDSFEKFFNLTWINP</sequence>
<dbReference type="GO" id="GO:0019028">
    <property type="term" value="C:viral capsid"/>
    <property type="evidence" value="ECO:0007669"/>
    <property type="project" value="UniProtKB-KW"/>
</dbReference>
<accession>F8ULT8</accession>
<dbReference type="InterPro" id="IPR001337">
    <property type="entry name" value="TMV-like_coat"/>
</dbReference>
<dbReference type="InterPro" id="IPR036417">
    <property type="entry name" value="TMV-like_coat_sf"/>
</dbReference>
<dbReference type="SUPFAM" id="SSF47195">
    <property type="entry name" value="TMV-like viral coat proteins"/>
    <property type="match status" value="1"/>
</dbReference>
<protein>
    <submittedName>
        <fullName evidence="1">Coat protein</fullName>
    </submittedName>
</protein>
<name>F8ULT8_9VIRU</name>
<proteinExistence type="predicted"/>
<keyword evidence="1" id="KW-0167">Capsid protein</keyword>
<dbReference type="Pfam" id="PF00721">
    <property type="entry name" value="TMV_coat"/>
    <property type="match status" value="1"/>
</dbReference>
<reference evidence="1" key="1">
    <citation type="journal article" date="2011" name="J. Gen. Virol.">
        <title>The enigmatic genome of Chara australis virus.</title>
        <authorList>
            <person name="Gibbs A.J."/>
            <person name="Torronen M."/>
            <person name="Mackenzie A.M."/>
            <person name="Wood J.T."/>
            <person name="Armstrong J.S."/>
            <person name="Kondo H."/>
            <person name="Tamada T."/>
            <person name="Keese P.L."/>
        </authorList>
    </citation>
    <scope>NUCLEOTIDE SEQUENCE</scope>
    <source>
        <strain evidence="1">Murrumbidgee</strain>
    </source>
</reference>
<dbReference type="GO" id="GO:0005198">
    <property type="term" value="F:structural molecule activity"/>
    <property type="evidence" value="ECO:0007669"/>
    <property type="project" value="InterPro"/>
</dbReference>
<organism evidence="1">
    <name type="scientific">Chara australis virus</name>
    <dbReference type="NCBI Taxonomy" id="1051671"/>
    <lineage>
        <taxon>Viruses</taxon>
    </lineage>
</organism>
<keyword evidence="1" id="KW-0946">Virion</keyword>
<evidence type="ECO:0000313" key="1">
    <source>
        <dbReference type="EMBL" id="AEJ33771.1"/>
    </source>
</evidence>
<dbReference type="Gene3D" id="1.20.120.70">
    <property type="entry name" value="Tobacco mosaic virus-like, coat protein"/>
    <property type="match status" value="1"/>
</dbReference>